<dbReference type="Gene3D" id="6.10.250.3150">
    <property type="match status" value="1"/>
</dbReference>
<dbReference type="InterPro" id="IPR016047">
    <property type="entry name" value="M23ase_b-sheet_dom"/>
</dbReference>
<dbReference type="PANTHER" id="PTHR21666">
    <property type="entry name" value="PEPTIDASE-RELATED"/>
    <property type="match status" value="1"/>
</dbReference>
<reference evidence="3 4" key="1">
    <citation type="journal article" date="2017" name="Environ. Microbiol.">
        <title>Genomic and physiological analyses of 'Reinekea forsetii' reveal a versatile opportunistic lifestyle during spring algae blooms.</title>
        <authorList>
            <person name="Avci B."/>
            <person name="Hahnke R.L."/>
            <person name="Chafee M."/>
            <person name="Fischer T."/>
            <person name="Gruber-Vodicka H."/>
            <person name="Tegetmeyer H.E."/>
            <person name="Harder J."/>
            <person name="Fuchs B.M."/>
            <person name="Amann R.I."/>
            <person name="Teeling H."/>
        </authorList>
    </citation>
    <scope>NUCLEOTIDE SEQUENCE [LARGE SCALE GENOMIC DNA]</scope>
    <source>
        <strain evidence="3 4">Hel1_31_D35</strain>
    </source>
</reference>
<protein>
    <submittedName>
        <fullName evidence="3">Peptidase, M23B family</fullName>
    </submittedName>
</protein>
<accession>A0A2K8KMI5</accession>
<dbReference type="PANTHER" id="PTHR21666:SF270">
    <property type="entry name" value="MUREIN HYDROLASE ACTIVATOR ENVC"/>
    <property type="match status" value="1"/>
</dbReference>
<gene>
    <name evidence="3" type="ORF">REIFOR_00890</name>
</gene>
<name>A0A2K8KMI5_9GAMM</name>
<evidence type="ECO:0000313" key="3">
    <source>
        <dbReference type="EMBL" id="ATX76058.1"/>
    </source>
</evidence>
<dbReference type="Gene3D" id="2.70.70.10">
    <property type="entry name" value="Glucose Permease (Domain IIA)"/>
    <property type="match status" value="1"/>
</dbReference>
<dbReference type="Pfam" id="PF01551">
    <property type="entry name" value="Peptidase_M23"/>
    <property type="match status" value="1"/>
</dbReference>
<dbReference type="AlphaFoldDB" id="A0A2K8KMI5"/>
<dbReference type="FunFam" id="2.70.70.10:FF:000003">
    <property type="entry name" value="Murein hydrolase activator EnvC"/>
    <property type="match status" value="1"/>
</dbReference>
<keyword evidence="1" id="KW-0175">Coiled coil</keyword>
<feature type="coiled-coil region" evidence="1">
    <location>
        <begin position="145"/>
        <end position="221"/>
    </location>
</feature>
<dbReference type="InterPro" id="IPR011055">
    <property type="entry name" value="Dup_hybrid_motif"/>
</dbReference>
<keyword evidence="4" id="KW-1185">Reference proteome</keyword>
<evidence type="ECO:0000313" key="4">
    <source>
        <dbReference type="Proteomes" id="UP000229757"/>
    </source>
</evidence>
<dbReference type="RefSeq" id="WP_273285848.1">
    <property type="nucleotide sequence ID" value="NZ_JABBBP010000092.1"/>
</dbReference>
<dbReference type="InterPro" id="IPR050570">
    <property type="entry name" value="Cell_wall_metabolism_enzyme"/>
</dbReference>
<proteinExistence type="predicted"/>
<dbReference type="CDD" id="cd12797">
    <property type="entry name" value="M23_peptidase"/>
    <property type="match status" value="1"/>
</dbReference>
<dbReference type="Proteomes" id="UP000229757">
    <property type="component" value="Chromosome"/>
</dbReference>
<dbReference type="GO" id="GO:0004222">
    <property type="term" value="F:metalloendopeptidase activity"/>
    <property type="evidence" value="ECO:0007669"/>
    <property type="project" value="TreeGrafter"/>
</dbReference>
<feature type="domain" description="M23ase beta-sheet core" evidence="2">
    <location>
        <begin position="258"/>
        <end position="351"/>
    </location>
</feature>
<sequence length="358" mass="39802">MAQNQAALQAVSKALKALETTLAGQQQDVSSARQALQEVEREMADLQQKSLVLNQTVATQKAAIARLGEQKSELQAQLATQKDQISAVLRLAYKQNNQPLIKLLLSKQRPEDVARHLYYFSVLTDNQQQQVAKWVEEQNLLATTLRTEAQLLIEMEENKERLVEQSRKLKSQQNKRTLAIAAINSEAENTIGNIARKEKELAKMTELIDQLQSKLASLGLEFPDLEGRTNPKGELPWPVSGRLKNAYGQSFDGSVLTWQGWLIAAPLGTDVLAVQRGRVVFADFFKANGLLMIVDHGAGIWTLYGRNQALLRDVGSWVEAGDVIAAVGQSGGYNESGLYFEVRKDGEPQNPANWLQKR</sequence>
<dbReference type="KEGG" id="rfo:REIFOR_00890"/>
<evidence type="ECO:0000256" key="1">
    <source>
        <dbReference type="SAM" id="Coils"/>
    </source>
</evidence>
<evidence type="ECO:0000259" key="2">
    <source>
        <dbReference type="Pfam" id="PF01551"/>
    </source>
</evidence>
<feature type="coiled-coil region" evidence="1">
    <location>
        <begin position="8"/>
        <end position="84"/>
    </location>
</feature>
<dbReference type="EMBL" id="CP011797">
    <property type="protein sequence ID" value="ATX76058.1"/>
    <property type="molecule type" value="Genomic_DNA"/>
</dbReference>
<dbReference type="SUPFAM" id="SSF51261">
    <property type="entry name" value="Duplicated hybrid motif"/>
    <property type="match status" value="1"/>
</dbReference>
<organism evidence="3 4">
    <name type="scientific">Reinekea forsetii</name>
    <dbReference type="NCBI Taxonomy" id="1336806"/>
    <lineage>
        <taxon>Bacteria</taxon>
        <taxon>Pseudomonadati</taxon>
        <taxon>Pseudomonadota</taxon>
        <taxon>Gammaproteobacteria</taxon>
        <taxon>Oceanospirillales</taxon>
        <taxon>Saccharospirillaceae</taxon>
        <taxon>Reinekea</taxon>
    </lineage>
</organism>